<reference evidence="2 3" key="1">
    <citation type="submission" date="2019-03" db="EMBL/GenBank/DDBJ databases">
        <title>Genomic Encyclopedia of Type Strains, Phase IV (KMG-IV): sequencing the most valuable type-strain genomes for metagenomic binning, comparative biology and taxonomic classification.</title>
        <authorList>
            <person name="Goeker M."/>
        </authorList>
    </citation>
    <scope>NUCLEOTIDE SEQUENCE [LARGE SCALE GENOMIC DNA]</scope>
    <source>
        <strain evidence="2 3">DSM 19345</strain>
    </source>
</reference>
<dbReference type="EMBL" id="SMAK01000010">
    <property type="protein sequence ID" value="TCT07208.1"/>
    <property type="molecule type" value="Genomic_DNA"/>
</dbReference>
<feature type="compositionally biased region" description="Basic and acidic residues" evidence="1">
    <location>
        <begin position="64"/>
        <end position="75"/>
    </location>
</feature>
<keyword evidence="3" id="KW-1185">Reference proteome</keyword>
<proteinExistence type="predicted"/>
<dbReference type="Pfam" id="PF10116">
    <property type="entry name" value="Host_attach"/>
    <property type="match status" value="1"/>
</dbReference>
<dbReference type="Proteomes" id="UP000295678">
    <property type="component" value="Unassembled WGS sequence"/>
</dbReference>
<evidence type="ECO:0000313" key="3">
    <source>
        <dbReference type="Proteomes" id="UP000295678"/>
    </source>
</evidence>
<organism evidence="2 3">
    <name type="scientific">Tepidamorphus gemmatus</name>
    <dbReference type="NCBI Taxonomy" id="747076"/>
    <lineage>
        <taxon>Bacteria</taxon>
        <taxon>Pseudomonadati</taxon>
        <taxon>Pseudomonadota</taxon>
        <taxon>Alphaproteobacteria</taxon>
        <taxon>Hyphomicrobiales</taxon>
        <taxon>Tepidamorphaceae</taxon>
        <taxon>Tepidamorphus</taxon>
    </lineage>
</organism>
<name>A0A4V2UYF7_9HYPH</name>
<sequence length="150" mass="16514">MVQKIVTWIVVADGARARVFVNEGVGKGVTERLDRAFVGSRRLNQDIQADRPGRAFESTGQARHAMEPRTDPHRHAEREFIREFVAWLAEEARTSPMDRLVLIAAPQTLGDLRQLLPKPLAAKVTGELAKDLTRATPGEIEAQIGGILAA</sequence>
<evidence type="ECO:0000256" key="1">
    <source>
        <dbReference type="SAM" id="MobiDB-lite"/>
    </source>
</evidence>
<comment type="caution">
    <text evidence="2">The sequence shown here is derived from an EMBL/GenBank/DDBJ whole genome shotgun (WGS) entry which is preliminary data.</text>
</comment>
<feature type="region of interest" description="Disordered" evidence="1">
    <location>
        <begin position="50"/>
        <end position="75"/>
    </location>
</feature>
<dbReference type="InterPro" id="IPR019291">
    <property type="entry name" value="Host_attachment_protein"/>
</dbReference>
<protein>
    <submittedName>
        <fullName evidence="2">Protein required for attachment to host cells</fullName>
    </submittedName>
</protein>
<accession>A0A4V2UYF7</accession>
<dbReference type="RefSeq" id="WP_165926925.1">
    <property type="nucleotide sequence ID" value="NZ_SMAK01000010.1"/>
</dbReference>
<dbReference type="AlphaFoldDB" id="A0A4V2UYF7"/>
<gene>
    <name evidence="2" type="ORF">EDC22_11055</name>
</gene>
<evidence type="ECO:0000313" key="2">
    <source>
        <dbReference type="EMBL" id="TCT07208.1"/>
    </source>
</evidence>